<evidence type="ECO:0008006" key="4">
    <source>
        <dbReference type="Google" id="ProtNLM"/>
    </source>
</evidence>
<organism evidence="2 3">
    <name type="scientific">Methylomonas methanica (strain DSM 25384 / MC09)</name>
    <dbReference type="NCBI Taxonomy" id="857087"/>
    <lineage>
        <taxon>Bacteria</taxon>
        <taxon>Pseudomonadati</taxon>
        <taxon>Pseudomonadota</taxon>
        <taxon>Gammaproteobacteria</taxon>
        <taxon>Methylococcales</taxon>
        <taxon>Methylococcaceae</taxon>
        <taxon>Methylomonas</taxon>
    </lineage>
</organism>
<feature type="compositionally biased region" description="Polar residues" evidence="1">
    <location>
        <begin position="91"/>
        <end position="103"/>
    </location>
</feature>
<dbReference type="InterPro" id="IPR010653">
    <property type="entry name" value="NlpB/DapX"/>
</dbReference>
<dbReference type="Gene3D" id="3.30.310.170">
    <property type="entry name" value="Outer membrane protein assembly factor BamC"/>
    <property type="match status" value="1"/>
</dbReference>
<evidence type="ECO:0000313" key="2">
    <source>
        <dbReference type="EMBL" id="AEG01212.1"/>
    </source>
</evidence>
<feature type="compositionally biased region" description="Low complexity" evidence="1">
    <location>
        <begin position="49"/>
        <end position="61"/>
    </location>
</feature>
<feature type="region of interest" description="Disordered" evidence="1">
    <location>
        <begin position="35"/>
        <end position="103"/>
    </location>
</feature>
<reference evidence="3" key="3">
    <citation type="submission" date="2011-05" db="EMBL/GenBank/DDBJ databases">
        <title>Complete sequence of Methylomonas methanica MC09.</title>
        <authorList>
            <consortium name="US DOE Joint Genome Institute"/>
            <person name="Lucas S."/>
            <person name="Han J."/>
            <person name="Lapidus A."/>
            <person name="Cheng J.-F."/>
            <person name="Goodwin L."/>
            <person name="Pitluck S."/>
            <person name="Peters L."/>
            <person name="Mikhailova N."/>
            <person name="Teshima H."/>
            <person name="Han C."/>
            <person name="Tapia R."/>
            <person name="Land M."/>
            <person name="Hauser L."/>
            <person name="Kyrpides N."/>
            <person name="Ivanova N."/>
            <person name="Pagani I."/>
            <person name="Stein L."/>
            <person name="Woyke T."/>
        </authorList>
    </citation>
    <scope>NUCLEOTIDE SEQUENCE [LARGE SCALE GENOMIC DNA]</scope>
    <source>
        <strain evidence="3">MC09</strain>
    </source>
</reference>
<dbReference type="eggNOG" id="COG3317">
    <property type="taxonomic scope" value="Bacteria"/>
</dbReference>
<dbReference type="Pfam" id="PF06804">
    <property type="entry name" value="Lipoprotein_18"/>
    <property type="match status" value="1"/>
</dbReference>
<dbReference type="STRING" id="857087.Metme_2831"/>
<dbReference type="HOGENOM" id="CLU_1287617_0_0_6"/>
<feature type="compositionally biased region" description="Basic and acidic residues" evidence="1">
    <location>
        <begin position="228"/>
        <end position="241"/>
    </location>
</feature>
<evidence type="ECO:0000256" key="1">
    <source>
        <dbReference type="SAM" id="MobiDB-lite"/>
    </source>
</evidence>
<dbReference type="EMBL" id="CP002738">
    <property type="protein sequence ID" value="AEG01212.1"/>
    <property type="molecule type" value="Genomic_DNA"/>
</dbReference>
<dbReference type="KEGG" id="mmt:Metme_2831"/>
<dbReference type="AlphaFoldDB" id="G0A073"/>
<keyword evidence="3" id="KW-1185">Reference proteome</keyword>
<reference key="2">
    <citation type="submission" date="2011-05" db="EMBL/GenBank/DDBJ databases">
        <title>Complete genome sequence of the aerobic marine methanotroph Methylomonas methanica MC09.</title>
        <authorList>
            <person name="Boden R."/>
            <person name="Cunliffe M."/>
            <person name="Scanlan J."/>
            <person name="Moussard H."/>
            <person name="Kits K.D."/>
            <person name="Klotz M."/>
            <person name="Jetten M."/>
            <person name="Vuilleumier S."/>
            <person name="Han J."/>
            <person name="Peters L."/>
            <person name="Mikhailova N."/>
            <person name="Teshima H."/>
            <person name="Tapia R."/>
            <person name="Kyrpides N."/>
            <person name="Ivanova N."/>
            <person name="Pagani I."/>
            <person name="Cheng J.-F."/>
            <person name="Goodwin L."/>
            <person name="Han C."/>
            <person name="Hauser L."/>
            <person name="Land M."/>
            <person name="Lapidus A."/>
            <person name="Lucas S."/>
            <person name="Pitluck S."/>
            <person name="Woyke T."/>
            <person name="Stein L.Y."/>
            <person name="Murrell C."/>
        </authorList>
    </citation>
    <scope>NUCLEOTIDE SEQUENCE</scope>
    <source>
        <strain>MC09</strain>
    </source>
</reference>
<accession>G0A073</accession>
<reference evidence="2 3" key="1">
    <citation type="journal article" date="2011" name="J. Bacteriol.">
        <title>Complete Genome Sequence of the Aerobic Marine Methanotroph Methylomonas methanica MC09.</title>
        <authorList>
            <person name="Boden R."/>
            <person name="Cunliffe M."/>
            <person name="Scanlan J."/>
            <person name="Moussard H."/>
            <person name="Kits K.D."/>
            <person name="Klotz M.G."/>
            <person name="Jetten M.S."/>
            <person name="Vuilleumier S."/>
            <person name="Han J."/>
            <person name="Peters L."/>
            <person name="Mikhailova N."/>
            <person name="Teshima H."/>
            <person name="Tapia R."/>
            <person name="Kyrpides N."/>
            <person name="Ivanova N."/>
            <person name="Pagani I."/>
            <person name="Cheng J.F."/>
            <person name="Goodwin L."/>
            <person name="Han C."/>
            <person name="Hauser L."/>
            <person name="Land M.L."/>
            <person name="Lapidus A."/>
            <person name="Lucas S."/>
            <person name="Pitluck S."/>
            <person name="Woyke T."/>
            <person name="Stein L."/>
            <person name="Murrell J.C."/>
        </authorList>
    </citation>
    <scope>NUCLEOTIDE SEQUENCE [LARGE SCALE GENOMIC DNA]</scope>
    <source>
        <strain evidence="2 3">MC09</strain>
    </source>
</reference>
<feature type="region of interest" description="Disordered" evidence="1">
    <location>
        <begin position="214"/>
        <end position="241"/>
    </location>
</feature>
<name>G0A073_METMM</name>
<evidence type="ECO:0000313" key="3">
    <source>
        <dbReference type="Proteomes" id="UP000008888"/>
    </source>
</evidence>
<dbReference type="InterPro" id="IPR042268">
    <property type="entry name" value="BamC_C"/>
</dbReference>
<gene>
    <name evidence="2" type="ordered locus">Metme_2831</name>
</gene>
<protein>
    <recommendedName>
        <fullName evidence="4">Outer membrane protein assembly factor BamC</fullName>
    </recommendedName>
</protein>
<proteinExistence type="predicted"/>
<dbReference type="Proteomes" id="UP000008888">
    <property type="component" value="Chromosome"/>
</dbReference>
<sequence>MLCGLSACSTIKSWFPDKERDYQFTSEIPELIVPDDLKNKGLPSLTSQATAPVATETEAAVSDPSPAEADTESAQASEAKAEPQQAEVPETSATGGVSSLQIDQAKTPATRMVGRALTRQKVEIVERNVDKGYFYVKYDPNAVEAKDDSIWDEINFLFGEDPSQEQEYRISVRGIGPQMSEVTVQDEQGKFLSTPAANALLKLITEGINQVVDQDNVADEPEQPASEPVRRPITENPIIHD</sequence>